<evidence type="ECO:0000256" key="1">
    <source>
        <dbReference type="SAM" id="MobiDB-lite"/>
    </source>
</evidence>
<organism evidence="2">
    <name type="scientific">viral metagenome</name>
    <dbReference type="NCBI Taxonomy" id="1070528"/>
    <lineage>
        <taxon>unclassified sequences</taxon>
        <taxon>metagenomes</taxon>
        <taxon>organismal metagenomes</taxon>
    </lineage>
</organism>
<name>A0A6C0BHD3_9ZZZZ</name>
<feature type="compositionally biased region" description="Polar residues" evidence="1">
    <location>
        <begin position="162"/>
        <end position="181"/>
    </location>
</feature>
<feature type="region of interest" description="Disordered" evidence="1">
    <location>
        <begin position="141"/>
        <end position="246"/>
    </location>
</feature>
<dbReference type="EMBL" id="MN739154">
    <property type="protein sequence ID" value="QHS90959.1"/>
    <property type="molecule type" value="Genomic_DNA"/>
</dbReference>
<feature type="compositionally biased region" description="Basic residues" evidence="1">
    <location>
        <begin position="222"/>
        <end position="246"/>
    </location>
</feature>
<feature type="compositionally biased region" description="Low complexity" evidence="1">
    <location>
        <begin position="57"/>
        <end position="75"/>
    </location>
</feature>
<proteinExistence type="predicted"/>
<feature type="compositionally biased region" description="Polar residues" evidence="1">
    <location>
        <begin position="81"/>
        <end position="91"/>
    </location>
</feature>
<evidence type="ECO:0000313" key="2">
    <source>
        <dbReference type="EMBL" id="QHS90959.1"/>
    </source>
</evidence>
<reference evidence="2" key="1">
    <citation type="journal article" date="2020" name="Nature">
        <title>Giant virus diversity and host interactions through global metagenomics.</title>
        <authorList>
            <person name="Schulz F."/>
            <person name="Roux S."/>
            <person name="Paez-Espino D."/>
            <person name="Jungbluth S."/>
            <person name="Walsh D.A."/>
            <person name="Denef V.J."/>
            <person name="McMahon K.D."/>
            <person name="Konstantinidis K.T."/>
            <person name="Eloe-Fadrosh E.A."/>
            <person name="Kyrpides N.C."/>
            <person name="Woyke T."/>
        </authorList>
    </citation>
    <scope>NUCLEOTIDE SEQUENCE</scope>
    <source>
        <strain evidence="2">GVMAG-M-3300013004-44</strain>
    </source>
</reference>
<protein>
    <submittedName>
        <fullName evidence="2">Uncharacterized protein</fullName>
    </submittedName>
</protein>
<accession>A0A6C0BHD3</accession>
<sequence>MSNEVEEVQNVRVTKYRNGKMGVLIAKQGQLPGNSTQTSLQLGSQPAQKVVNPTPGPSGSVAAESAVASAQSAPSLPKPSVISQAGINSARTKAEESRIKKEKILAGETGRSLPTIGNKNRNAFGKALTNMPEALEAGRVNRAKKENQRQASLLKKVEGITPKSNAKSTAKRSGTTTNTLRQLAEATAVNARAKSVAEYTPSTKPTLNPPGQGYVNKQQQGGRRKRSHKRSHKRARRTQRAHRTRR</sequence>
<feature type="compositionally biased region" description="Polar residues" evidence="1">
    <location>
        <begin position="31"/>
        <end position="47"/>
    </location>
</feature>
<feature type="region of interest" description="Disordered" evidence="1">
    <location>
        <begin position="27"/>
        <end position="98"/>
    </location>
</feature>
<dbReference type="AlphaFoldDB" id="A0A6C0BHD3"/>